<accession>A0A5D4T186</accession>
<dbReference type="PROSITE" id="PS00893">
    <property type="entry name" value="NUDIX_BOX"/>
    <property type="match status" value="1"/>
</dbReference>
<dbReference type="PANTHER" id="PTHR43046:SF2">
    <property type="entry name" value="8-OXO-DGTP DIPHOSPHATASE-RELATED"/>
    <property type="match status" value="1"/>
</dbReference>
<dbReference type="Proteomes" id="UP000322524">
    <property type="component" value="Unassembled WGS sequence"/>
</dbReference>
<dbReference type="AlphaFoldDB" id="A0A5D4T186"/>
<protein>
    <submittedName>
        <fullName evidence="5">NUDIX hydrolase</fullName>
    </submittedName>
</protein>
<evidence type="ECO:0000313" key="5">
    <source>
        <dbReference type="EMBL" id="TYS68262.1"/>
    </source>
</evidence>
<feature type="domain" description="Nudix hydrolase" evidence="4">
    <location>
        <begin position="3"/>
        <end position="127"/>
    </location>
</feature>
<dbReference type="InterPro" id="IPR020084">
    <property type="entry name" value="NUDIX_hydrolase_CS"/>
</dbReference>
<dbReference type="PANTHER" id="PTHR43046">
    <property type="entry name" value="GDP-MANNOSE MANNOSYL HYDROLASE"/>
    <property type="match status" value="1"/>
</dbReference>
<reference evidence="5 6" key="1">
    <citation type="submission" date="2019-08" db="EMBL/GenBank/DDBJ databases">
        <title>Bacillus genomes from the desert of Cuatro Cienegas, Coahuila.</title>
        <authorList>
            <person name="Olmedo-Alvarez G."/>
        </authorList>
    </citation>
    <scope>NUCLEOTIDE SEQUENCE [LARGE SCALE GENOMIC DNA]</scope>
    <source>
        <strain evidence="5 6">CH28_1T</strain>
    </source>
</reference>
<dbReference type="OrthoDB" id="9804563at2"/>
<dbReference type="PRINTS" id="PR00502">
    <property type="entry name" value="NUDIXFAMILY"/>
</dbReference>
<proteinExistence type="inferred from homology"/>
<dbReference type="Pfam" id="PF00293">
    <property type="entry name" value="NUDIX"/>
    <property type="match status" value="1"/>
</dbReference>
<dbReference type="InterPro" id="IPR000086">
    <property type="entry name" value="NUDIX_hydrolase_dom"/>
</dbReference>
<dbReference type="RefSeq" id="WP_148988236.1">
    <property type="nucleotide sequence ID" value="NZ_VTEV01000004.1"/>
</dbReference>
<organism evidence="5 6">
    <name type="scientific">Sutcliffiella horikoshii</name>
    <dbReference type="NCBI Taxonomy" id="79883"/>
    <lineage>
        <taxon>Bacteria</taxon>
        <taxon>Bacillati</taxon>
        <taxon>Bacillota</taxon>
        <taxon>Bacilli</taxon>
        <taxon>Bacillales</taxon>
        <taxon>Bacillaceae</taxon>
        <taxon>Sutcliffiella</taxon>
    </lineage>
</organism>
<keyword evidence="2 3" id="KW-0378">Hydrolase</keyword>
<dbReference type="EMBL" id="VTEV01000004">
    <property type="protein sequence ID" value="TYS68262.1"/>
    <property type="molecule type" value="Genomic_DNA"/>
</dbReference>
<comment type="cofactor">
    <cofactor evidence="1">
        <name>Mg(2+)</name>
        <dbReference type="ChEBI" id="CHEBI:18420"/>
    </cofactor>
</comment>
<comment type="caution">
    <text evidence="5">The sequence shown here is derived from an EMBL/GenBank/DDBJ whole genome shotgun (WGS) entry which is preliminary data.</text>
</comment>
<dbReference type="InterPro" id="IPR020476">
    <property type="entry name" value="Nudix_hydrolase"/>
</dbReference>
<dbReference type="GO" id="GO:0016787">
    <property type="term" value="F:hydrolase activity"/>
    <property type="evidence" value="ECO:0007669"/>
    <property type="project" value="UniProtKB-KW"/>
</dbReference>
<gene>
    <name evidence="5" type="ORF">FZC76_11010</name>
</gene>
<comment type="similarity">
    <text evidence="3">Belongs to the Nudix hydrolase family.</text>
</comment>
<evidence type="ECO:0000256" key="2">
    <source>
        <dbReference type="ARBA" id="ARBA00022801"/>
    </source>
</evidence>
<name>A0A5D4T186_9BACI</name>
<evidence type="ECO:0000256" key="3">
    <source>
        <dbReference type="RuleBase" id="RU003476"/>
    </source>
</evidence>
<dbReference type="InterPro" id="IPR015797">
    <property type="entry name" value="NUDIX_hydrolase-like_dom_sf"/>
</dbReference>
<evidence type="ECO:0000259" key="4">
    <source>
        <dbReference type="PROSITE" id="PS51462"/>
    </source>
</evidence>
<dbReference type="CDD" id="cd02883">
    <property type="entry name" value="NUDIX_Hydrolase"/>
    <property type="match status" value="1"/>
</dbReference>
<evidence type="ECO:0000313" key="6">
    <source>
        <dbReference type="Proteomes" id="UP000322524"/>
    </source>
</evidence>
<dbReference type="PROSITE" id="PS51462">
    <property type="entry name" value="NUDIX"/>
    <property type="match status" value="1"/>
</dbReference>
<evidence type="ECO:0000256" key="1">
    <source>
        <dbReference type="ARBA" id="ARBA00001946"/>
    </source>
</evidence>
<sequence length="141" mass="16220">MKKWLGSAGICINDKDEVLMVRANDNVGWAVPSGGIEIGETPEECCIREVMEETGYRINIVEKLFIKEKVIKDFEVLTHYYKVKKLGESKGINDPDNTIMEVSWKSIYDLEKIEHTYPEDINIIKKLGRKNKAEIEKTDVQ</sequence>
<dbReference type="SUPFAM" id="SSF55811">
    <property type="entry name" value="Nudix"/>
    <property type="match status" value="1"/>
</dbReference>
<dbReference type="Gene3D" id="3.90.79.10">
    <property type="entry name" value="Nucleoside Triphosphate Pyrophosphohydrolase"/>
    <property type="match status" value="1"/>
</dbReference>